<protein>
    <recommendedName>
        <fullName evidence="3">Nose resistant-to-fluoxetine protein N-terminal domain-containing protein</fullName>
    </recommendedName>
</protein>
<accession>A0A9Q0RM86</accession>
<feature type="compositionally biased region" description="Acidic residues" evidence="1">
    <location>
        <begin position="199"/>
        <end position="220"/>
    </location>
</feature>
<organism evidence="4 5">
    <name type="scientific">Blomia tropicalis</name>
    <name type="common">Mite</name>
    <dbReference type="NCBI Taxonomy" id="40697"/>
    <lineage>
        <taxon>Eukaryota</taxon>
        <taxon>Metazoa</taxon>
        <taxon>Ecdysozoa</taxon>
        <taxon>Arthropoda</taxon>
        <taxon>Chelicerata</taxon>
        <taxon>Arachnida</taxon>
        <taxon>Acari</taxon>
        <taxon>Acariformes</taxon>
        <taxon>Sarcoptiformes</taxon>
        <taxon>Astigmata</taxon>
        <taxon>Glycyphagoidea</taxon>
        <taxon>Echimyopodidae</taxon>
        <taxon>Blomia</taxon>
    </lineage>
</organism>
<feature type="compositionally biased region" description="Acidic residues" evidence="1">
    <location>
        <begin position="242"/>
        <end position="251"/>
    </location>
</feature>
<feature type="transmembrane region" description="Helical" evidence="2">
    <location>
        <begin position="755"/>
        <end position="776"/>
    </location>
</feature>
<dbReference type="InterPro" id="IPR006621">
    <property type="entry name" value="Nose-resist-to-fluoxetine_N"/>
</dbReference>
<feature type="transmembrane region" description="Helical" evidence="2">
    <location>
        <begin position="595"/>
        <end position="615"/>
    </location>
</feature>
<reference evidence="4" key="1">
    <citation type="submission" date="2022-12" db="EMBL/GenBank/DDBJ databases">
        <title>Genome assemblies of Blomia tropicalis.</title>
        <authorList>
            <person name="Cui Y."/>
        </authorList>
    </citation>
    <scope>NUCLEOTIDE SEQUENCE</scope>
    <source>
        <tissue evidence="4">Adult mites</tissue>
    </source>
</reference>
<gene>
    <name evidence="4" type="ORF">RDWZM_005283</name>
</gene>
<evidence type="ECO:0000256" key="2">
    <source>
        <dbReference type="SAM" id="Phobius"/>
    </source>
</evidence>
<keyword evidence="2" id="KW-0812">Transmembrane</keyword>
<dbReference type="PANTHER" id="PTHR11161">
    <property type="entry name" value="O-ACYLTRANSFERASE"/>
    <property type="match status" value="1"/>
</dbReference>
<evidence type="ECO:0000256" key="1">
    <source>
        <dbReference type="SAM" id="MobiDB-lite"/>
    </source>
</evidence>
<keyword evidence="5" id="KW-1185">Reference proteome</keyword>
<evidence type="ECO:0000313" key="5">
    <source>
        <dbReference type="Proteomes" id="UP001142055"/>
    </source>
</evidence>
<feature type="compositionally biased region" description="Low complexity" evidence="1">
    <location>
        <begin position="136"/>
        <end position="146"/>
    </location>
</feature>
<feature type="compositionally biased region" description="Low complexity" evidence="1">
    <location>
        <begin position="187"/>
        <end position="198"/>
    </location>
</feature>
<feature type="transmembrane region" description="Helical" evidence="2">
    <location>
        <begin position="833"/>
        <end position="853"/>
    </location>
</feature>
<comment type="caution">
    <text evidence="4">The sequence shown here is derived from an EMBL/GenBank/DDBJ whole genome shotgun (WGS) entry which is preliminary data.</text>
</comment>
<feature type="transmembrane region" description="Helical" evidence="2">
    <location>
        <begin position="903"/>
        <end position="923"/>
    </location>
</feature>
<evidence type="ECO:0000259" key="3">
    <source>
        <dbReference type="SMART" id="SM00703"/>
    </source>
</evidence>
<dbReference type="OMA" id="NTRTYYE"/>
<dbReference type="Proteomes" id="UP001142055">
    <property type="component" value="Chromosome 2"/>
</dbReference>
<name>A0A9Q0RM86_BLOTA</name>
<evidence type="ECO:0000313" key="4">
    <source>
        <dbReference type="EMBL" id="KAJ6219471.1"/>
    </source>
</evidence>
<feature type="transmembrane region" description="Helical" evidence="2">
    <location>
        <begin position="682"/>
        <end position="703"/>
    </location>
</feature>
<feature type="transmembrane region" description="Helical" evidence="2">
    <location>
        <begin position="873"/>
        <end position="891"/>
    </location>
</feature>
<dbReference type="Pfam" id="PF20146">
    <property type="entry name" value="NRF"/>
    <property type="match status" value="1"/>
</dbReference>
<feature type="region of interest" description="Disordered" evidence="1">
    <location>
        <begin position="126"/>
        <end position="251"/>
    </location>
</feature>
<feature type="transmembrane region" description="Helical" evidence="2">
    <location>
        <begin position="636"/>
        <end position="662"/>
    </location>
</feature>
<feature type="compositionally biased region" description="Acidic residues" evidence="1">
    <location>
        <begin position="147"/>
        <end position="160"/>
    </location>
</feature>
<keyword evidence="2" id="KW-1133">Transmembrane helix</keyword>
<keyword evidence="2" id="KW-0472">Membrane</keyword>
<feature type="transmembrane region" description="Helical" evidence="2">
    <location>
        <begin position="980"/>
        <end position="998"/>
    </location>
</feature>
<dbReference type="EMBL" id="JAPWDV010000002">
    <property type="protein sequence ID" value="KAJ6219471.1"/>
    <property type="molecule type" value="Genomic_DNA"/>
</dbReference>
<feature type="transmembrane region" description="Helical" evidence="2">
    <location>
        <begin position="523"/>
        <end position="543"/>
    </location>
</feature>
<dbReference type="PANTHER" id="PTHR11161:SF0">
    <property type="entry name" value="O-ACYLTRANSFERASE LIKE PROTEIN"/>
    <property type="match status" value="1"/>
</dbReference>
<feature type="transmembrane region" description="Helical" evidence="2">
    <location>
        <begin position="783"/>
        <end position="803"/>
    </location>
</feature>
<dbReference type="SMART" id="SM00703">
    <property type="entry name" value="NRF"/>
    <property type="match status" value="1"/>
</dbReference>
<sequence length="1074" mass="122967">MECKYALTFSVESIEGNEVLFTRAKFVICDSKHWQENDHLPSNEYDGKMKHLPMKRYFIHSSTLLLLLWCGAIILLFNVQSIHSQTNDPFETKNNTNIDDFVSNSTIQPNVFHTNQTSSIFLSSTESTTAIDESESVTTTATTEANVETENDNYDDDEISGDGGENEQITTTIKPIDDKTVDESDDSITNTTTTQSTPTEEEEDEEEEDETENDEGETDYEGEKLEGDNSNSIKENGKEGNPDDEEDEEYEEQCTFNQFMAGLNISHYLPEDRESLRHELNSFTNHSEHLRYSPSVNHTMTRLKRLLNLANGITSRQDFRSGMAGFIQQNLGVFLDLELDPQCMTSIISTIAAIRRSEIWAISVIDSMAKPPSGILSGISSLFGDFEQCLAVKSPETATEDFAGQYCLLQPIISLPDVRHMSFKKHDNQIGESKILHYLSALNLDRYARINAVYKYIEFMKLNQGRLLDIAICLPNTCSPKQVESSINKLLYPLIGIPLEIQNSSCWTMAKTKDITLYFDRRALIAVTILSILSIVVILSTIHQQYSHKIIKKTIFTKLIKSRAINCLSYIFSAASNTKRLVVDQYEARIAPIDTIRFVIVVLMGLTNTFINTSYSTALKKRRYSAPFEMLYDSKYFLLRAPILLNDALLVICGALFVRSIFRHLNSGHDKFHNILFLLRRWLRLAVPLFGSILFLFILPLTGYGPIWQRMIDSLLPACQQTTSLTSSLLFYSNWNFPNSNFSNTDSFVVCNPDTWFLSIIFQLNIIFFVLVVLVYQSPRTGIRILFLLTVSSIILNMLPKLMHSNTRTYYELTKQPSLWHLRRNIYLYYQNIVQYIGSFSMGTLLGYAIAVYESKKCSNSDESNTKADWYNWFSLAIIIAIYAWVNQFFILNDSPSESSVLMFFSFGRLVFNFAFAWIIYSFATNKSVTFARFLSVPWIRPFARLSFNIFLVQNLVQHHRIYSVKDTYVMTFKGTIENYIIDLFISTLIGYVLYLLFDGPMQRLNELWSGKETITSGHVINNKTYMFDESRKQTKVIDERSSTCSMEQKISTNVNNDSVNDDFAENGIITIRF</sequence>
<dbReference type="InterPro" id="IPR052728">
    <property type="entry name" value="O2_lipid_transport_reg"/>
</dbReference>
<feature type="domain" description="Nose resistant-to-fluoxetine protein N-terminal" evidence="3">
    <location>
        <begin position="340"/>
        <end position="508"/>
    </location>
</feature>
<feature type="transmembrane region" description="Helical" evidence="2">
    <location>
        <begin position="57"/>
        <end position="77"/>
    </location>
</feature>
<dbReference type="AlphaFoldDB" id="A0A9Q0RM86"/>
<proteinExistence type="predicted"/>